<dbReference type="PANTHER" id="PTHR42160:SF1">
    <property type="entry name" value="URACIL-DNA GLYCOSYLASE SUPERFAMILY PROTEIN"/>
    <property type="match status" value="1"/>
</dbReference>
<dbReference type="SMART" id="SM00987">
    <property type="entry name" value="UreE_C"/>
    <property type="match status" value="1"/>
</dbReference>
<reference evidence="2 3" key="1">
    <citation type="submission" date="2023-09" db="EMBL/GenBank/DDBJ databases">
        <authorList>
            <person name="Rey-Velasco X."/>
        </authorList>
    </citation>
    <scope>NUCLEOTIDE SEQUENCE [LARGE SCALE GENOMIC DNA]</scope>
    <source>
        <strain evidence="2 3">F388</strain>
    </source>
</reference>
<proteinExistence type="predicted"/>
<dbReference type="EMBL" id="JAVRHR010000001">
    <property type="protein sequence ID" value="MDT0606392.1"/>
    <property type="molecule type" value="Genomic_DNA"/>
</dbReference>
<gene>
    <name evidence="2" type="ORF">RM706_05100</name>
</gene>
<dbReference type="Pfam" id="PF03167">
    <property type="entry name" value="UDG"/>
    <property type="match status" value="1"/>
</dbReference>
<evidence type="ECO:0000259" key="1">
    <source>
        <dbReference type="SMART" id="SM00986"/>
    </source>
</evidence>
<keyword evidence="3" id="KW-1185">Reference proteome</keyword>
<dbReference type="Gene3D" id="3.40.470.10">
    <property type="entry name" value="Uracil-DNA glycosylase-like domain"/>
    <property type="match status" value="1"/>
</dbReference>
<feature type="domain" description="Uracil-DNA glycosylase-like" evidence="1">
    <location>
        <begin position="25"/>
        <end position="182"/>
    </location>
</feature>
<dbReference type="InterPro" id="IPR005122">
    <property type="entry name" value="Uracil-DNA_glycosylase-like"/>
</dbReference>
<sequence>MKNLLTEIRNCSVCAENLPLGPRPIVSAHPEAKIIIIGQAPGTKVHETGVPWDDPSGRQLRKWLGVSDEVFYDETKIALVPMGFCYPGKARGGDLPPRPECAPLWHQKLWNSMPNLELIIVIGTYAQKYYLKEGMEKNLTETVRAYKNYLPRYFPLPHPSPRNRFWLSKNPWFDDEVVPKLGSSVKEAFSI</sequence>
<dbReference type="InterPro" id="IPR047124">
    <property type="entry name" value="HI_0220.2"/>
</dbReference>
<evidence type="ECO:0000313" key="2">
    <source>
        <dbReference type="EMBL" id="MDT0606392.1"/>
    </source>
</evidence>
<comment type="caution">
    <text evidence="2">The sequence shown here is derived from an EMBL/GenBank/DDBJ whole genome shotgun (WGS) entry which is preliminary data.</text>
</comment>
<dbReference type="SMART" id="SM00986">
    <property type="entry name" value="UDG"/>
    <property type="match status" value="1"/>
</dbReference>
<dbReference type="PANTHER" id="PTHR42160">
    <property type="entry name" value="URACIL-DNA GLYCOSYLASE SUPERFAMILY PROTEIN"/>
    <property type="match status" value="1"/>
</dbReference>
<organism evidence="2 3">
    <name type="scientific">Croceitalea rosinachiae</name>
    <dbReference type="NCBI Taxonomy" id="3075596"/>
    <lineage>
        <taxon>Bacteria</taxon>
        <taxon>Pseudomonadati</taxon>
        <taxon>Bacteroidota</taxon>
        <taxon>Flavobacteriia</taxon>
        <taxon>Flavobacteriales</taxon>
        <taxon>Flavobacteriaceae</taxon>
        <taxon>Croceitalea</taxon>
    </lineage>
</organism>
<evidence type="ECO:0000313" key="3">
    <source>
        <dbReference type="Proteomes" id="UP001255246"/>
    </source>
</evidence>
<dbReference type="InterPro" id="IPR036895">
    <property type="entry name" value="Uracil-DNA_glycosylase-like_sf"/>
</dbReference>
<dbReference type="RefSeq" id="WP_311349947.1">
    <property type="nucleotide sequence ID" value="NZ_JAVRHR010000001.1"/>
</dbReference>
<dbReference type="Proteomes" id="UP001255246">
    <property type="component" value="Unassembled WGS sequence"/>
</dbReference>
<dbReference type="CDD" id="cd10033">
    <property type="entry name" value="UDG_like"/>
    <property type="match status" value="1"/>
</dbReference>
<accession>A0ABU3AA29</accession>
<name>A0ABU3AA29_9FLAO</name>
<dbReference type="SUPFAM" id="SSF52141">
    <property type="entry name" value="Uracil-DNA glycosylase-like"/>
    <property type="match status" value="1"/>
</dbReference>
<protein>
    <submittedName>
        <fullName evidence="2">Uracil-DNA glycosylase family protein</fullName>
    </submittedName>
</protein>